<evidence type="ECO:0000313" key="1">
    <source>
        <dbReference type="EMBL" id="CAG8648498.1"/>
    </source>
</evidence>
<organism evidence="1 2">
    <name type="scientific">Racocetra persica</name>
    <dbReference type="NCBI Taxonomy" id="160502"/>
    <lineage>
        <taxon>Eukaryota</taxon>
        <taxon>Fungi</taxon>
        <taxon>Fungi incertae sedis</taxon>
        <taxon>Mucoromycota</taxon>
        <taxon>Glomeromycotina</taxon>
        <taxon>Glomeromycetes</taxon>
        <taxon>Diversisporales</taxon>
        <taxon>Gigasporaceae</taxon>
        <taxon>Racocetra</taxon>
    </lineage>
</organism>
<sequence>MSDYYFYGDGNPLSKQIGCVYLTQLVQGVEDYLDGSSIMVADLKNGHAYGNSTKIRMVLNFESILIPGRESEYCEWSAFRKILGNQIGCDLTSCAEILNVSSY</sequence>
<accession>A0ACA9NC59</accession>
<reference evidence="1" key="1">
    <citation type="submission" date="2021-06" db="EMBL/GenBank/DDBJ databases">
        <authorList>
            <person name="Kallberg Y."/>
            <person name="Tangrot J."/>
            <person name="Rosling A."/>
        </authorList>
    </citation>
    <scope>NUCLEOTIDE SEQUENCE</scope>
    <source>
        <strain evidence="1">MA461A</strain>
    </source>
</reference>
<gene>
    <name evidence="1" type="ORF">RPERSI_LOCUS7771</name>
</gene>
<dbReference type="Proteomes" id="UP000789920">
    <property type="component" value="Unassembled WGS sequence"/>
</dbReference>
<evidence type="ECO:0000313" key="2">
    <source>
        <dbReference type="Proteomes" id="UP000789920"/>
    </source>
</evidence>
<protein>
    <submittedName>
        <fullName evidence="1">17135_t:CDS:1</fullName>
    </submittedName>
</protein>
<name>A0ACA9NC59_9GLOM</name>
<comment type="caution">
    <text evidence="1">The sequence shown here is derived from an EMBL/GenBank/DDBJ whole genome shotgun (WGS) entry which is preliminary data.</text>
</comment>
<keyword evidence="2" id="KW-1185">Reference proteome</keyword>
<dbReference type="EMBL" id="CAJVQC010013469">
    <property type="protein sequence ID" value="CAG8648498.1"/>
    <property type="molecule type" value="Genomic_DNA"/>
</dbReference>
<proteinExistence type="predicted"/>